<evidence type="ECO:0000256" key="3">
    <source>
        <dbReference type="PIRSR" id="PIRSR620019-2"/>
    </source>
</evidence>
<feature type="active site" description="Proton acceptor" evidence="2">
    <location>
        <position position="155"/>
    </location>
</feature>
<dbReference type="InterPro" id="IPR041561">
    <property type="entry name" value="PglD_N"/>
</dbReference>
<dbReference type="AlphaFoldDB" id="A0A927B9B8"/>
<feature type="domain" description="PglD N-terminal" evidence="4">
    <location>
        <begin position="18"/>
        <end position="98"/>
    </location>
</feature>
<dbReference type="Gene3D" id="2.160.10.10">
    <property type="entry name" value="Hexapeptide repeat proteins"/>
    <property type="match status" value="1"/>
</dbReference>
<evidence type="ECO:0000313" key="6">
    <source>
        <dbReference type="Proteomes" id="UP000612233"/>
    </source>
</evidence>
<comment type="caution">
    <text evidence="5">The sequence shown here is derived from an EMBL/GenBank/DDBJ whole genome shotgun (WGS) entry which is preliminary data.</text>
</comment>
<dbReference type="PANTHER" id="PTHR43300">
    <property type="entry name" value="ACETYLTRANSFERASE"/>
    <property type="match status" value="1"/>
</dbReference>
<dbReference type="Pfam" id="PF17836">
    <property type="entry name" value="PglD_N"/>
    <property type="match status" value="1"/>
</dbReference>
<dbReference type="PANTHER" id="PTHR43300:SF7">
    <property type="entry name" value="UDP-N-ACETYLBACILLOSAMINE N-ACETYLTRANSFERASE"/>
    <property type="match status" value="1"/>
</dbReference>
<feature type="binding site" evidence="3">
    <location>
        <position position="86"/>
    </location>
    <ligand>
        <name>substrate</name>
    </ligand>
</feature>
<dbReference type="RefSeq" id="WP_191003342.1">
    <property type="nucleotide sequence ID" value="NZ_JACXAD010000001.1"/>
</dbReference>
<comment type="similarity">
    <text evidence="1">Belongs to the transferase hexapeptide repeat family.</text>
</comment>
<dbReference type="Proteomes" id="UP000612233">
    <property type="component" value="Unassembled WGS sequence"/>
</dbReference>
<accession>A0A927B9B8</accession>
<organism evidence="5 6">
    <name type="scientific">Hymenobacter montanus</name>
    <dbReference type="NCBI Taxonomy" id="2771359"/>
    <lineage>
        <taxon>Bacteria</taxon>
        <taxon>Pseudomonadati</taxon>
        <taxon>Bacteroidota</taxon>
        <taxon>Cytophagia</taxon>
        <taxon>Cytophagales</taxon>
        <taxon>Hymenobacteraceae</taxon>
        <taxon>Hymenobacter</taxon>
    </lineage>
</organism>
<evidence type="ECO:0000256" key="2">
    <source>
        <dbReference type="PIRSR" id="PIRSR620019-1"/>
    </source>
</evidence>
<dbReference type="InterPro" id="IPR020019">
    <property type="entry name" value="AcTrfase_PglD-like"/>
</dbReference>
<dbReference type="InterPro" id="IPR011004">
    <property type="entry name" value="Trimer_LpxA-like_sf"/>
</dbReference>
<evidence type="ECO:0000313" key="5">
    <source>
        <dbReference type="EMBL" id="MBD2766522.1"/>
    </source>
</evidence>
<gene>
    <name evidence="5" type="ORF">IC235_01285</name>
</gene>
<dbReference type="SUPFAM" id="SSF51161">
    <property type="entry name" value="Trimeric LpxA-like enzymes"/>
    <property type="match status" value="1"/>
</dbReference>
<dbReference type="NCBIfam" id="TIGR03570">
    <property type="entry name" value="NeuD_NnaD"/>
    <property type="match status" value="1"/>
</dbReference>
<name>A0A927B9B8_9BACT</name>
<dbReference type="CDD" id="cd03360">
    <property type="entry name" value="LbH_AT_putative"/>
    <property type="match status" value="1"/>
</dbReference>
<dbReference type="EMBL" id="JACXAD010000001">
    <property type="protein sequence ID" value="MBD2766522.1"/>
    <property type="molecule type" value="Genomic_DNA"/>
</dbReference>
<evidence type="ECO:0000259" key="4">
    <source>
        <dbReference type="Pfam" id="PF17836"/>
    </source>
</evidence>
<feature type="site" description="Increases basicity of active site His" evidence="2">
    <location>
        <position position="156"/>
    </location>
</feature>
<dbReference type="InterPro" id="IPR050179">
    <property type="entry name" value="Trans_hexapeptide_repeat"/>
</dbReference>
<sequence>MTQLFFSDHSIMEAAPPLVIFGAGGLGREVLLLLQQLNEAQPTWTIGGFYDDQPPSSPTVAGLPYLGTSADLNATTEPLAVVVAVGSPSGRAGVVRRLTAPQLSFPVLVHPGVALAAHQRVELGEGCIIQQGCILTCDIVLGSFVFLNLGCTVGHDATLGEFCSLMPHANVGGAAQLGTGVYLGTNATVIQGVCIGENALLGAGAVAVRDLPANVTAVGVPARVIKYNK</sequence>
<dbReference type="Gene3D" id="3.40.50.20">
    <property type="match status" value="1"/>
</dbReference>
<evidence type="ECO:0000256" key="1">
    <source>
        <dbReference type="ARBA" id="ARBA00007274"/>
    </source>
</evidence>
<reference evidence="5" key="1">
    <citation type="submission" date="2020-09" db="EMBL/GenBank/DDBJ databases">
        <authorList>
            <person name="Kim M.K."/>
        </authorList>
    </citation>
    <scope>NUCLEOTIDE SEQUENCE</scope>
    <source>
        <strain evidence="5">BT664</strain>
    </source>
</reference>
<keyword evidence="6" id="KW-1185">Reference proteome</keyword>
<protein>
    <submittedName>
        <fullName evidence="5">Acetyltransferase</fullName>
    </submittedName>
</protein>
<proteinExistence type="inferred from homology"/>